<keyword evidence="2" id="KW-1185">Reference proteome</keyword>
<organism evidence="1 2">
    <name type="scientific">Rhabdobacter roseus</name>
    <dbReference type="NCBI Taxonomy" id="1655419"/>
    <lineage>
        <taxon>Bacteria</taxon>
        <taxon>Pseudomonadati</taxon>
        <taxon>Bacteroidota</taxon>
        <taxon>Cytophagia</taxon>
        <taxon>Cytophagales</taxon>
        <taxon>Cytophagaceae</taxon>
        <taxon>Rhabdobacter</taxon>
    </lineage>
</organism>
<dbReference type="EMBL" id="JACHGF010000013">
    <property type="protein sequence ID" value="MBB5287031.1"/>
    <property type="molecule type" value="Genomic_DNA"/>
</dbReference>
<name>A0A840TSV6_9BACT</name>
<evidence type="ECO:0000313" key="2">
    <source>
        <dbReference type="Proteomes" id="UP000557307"/>
    </source>
</evidence>
<gene>
    <name evidence="1" type="ORF">HNQ92_005193</name>
</gene>
<dbReference type="SUPFAM" id="SSF55008">
    <property type="entry name" value="HMA, heavy metal-associated domain"/>
    <property type="match status" value="1"/>
</dbReference>
<dbReference type="Proteomes" id="UP000557307">
    <property type="component" value="Unassembled WGS sequence"/>
</dbReference>
<evidence type="ECO:0008006" key="3">
    <source>
        <dbReference type="Google" id="ProtNLM"/>
    </source>
</evidence>
<dbReference type="InterPro" id="IPR036163">
    <property type="entry name" value="HMA_dom_sf"/>
</dbReference>
<dbReference type="AlphaFoldDB" id="A0A840TSV6"/>
<dbReference type="RefSeq" id="WP_184178731.1">
    <property type="nucleotide sequence ID" value="NZ_JACHGF010000013.1"/>
</dbReference>
<dbReference type="Gene3D" id="3.30.70.100">
    <property type="match status" value="1"/>
</dbReference>
<comment type="caution">
    <text evidence="1">The sequence shown here is derived from an EMBL/GenBank/DDBJ whole genome shotgun (WGS) entry which is preliminary data.</text>
</comment>
<dbReference type="GO" id="GO:0046872">
    <property type="term" value="F:metal ion binding"/>
    <property type="evidence" value="ECO:0007669"/>
    <property type="project" value="InterPro"/>
</dbReference>
<sequence>MKIIKFKTNMNSEGRVAGVAPFLDGSENISSWQVNTEHPDKVLSVAGEQIEPGQIKELVKKAGFEAEVIRVQGIGGVDL</sequence>
<reference evidence="1 2" key="1">
    <citation type="submission" date="2020-08" db="EMBL/GenBank/DDBJ databases">
        <title>Genomic Encyclopedia of Type Strains, Phase IV (KMG-IV): sequencing the most valuable type-strain genomes for metagenomic binning, comparative biology and taxonomic classification.</title>
        <authorList>
            <person name="Goeker M."/>
        </authorList>
    </citation>
    <scope>NUCLEOTIDE SEQUENCE [LARGE SCALE GENOMIC DNA]</scope>
    <source>
        <strain evidence="1 2">DSM 105074</strain>
    </source>
</reference>
<proteinExistence type="predicted"/>
<accession>A0A840TSV6</accession>
<protein>
    <recommendedName>
        <fullName evidence="3">Copper chaperone</fullName>
    </recommendedName>
</protein>
<evidence type="ECO:0000313" key="1">
    <source>
        <dbReference type="EMBL" id="MBB5287031.1"/>
    </source>
</evidence>